<dbReference type="KEGG" id="gfe:Gferi_11020"/>
<dbReference type="PROSITE" id="PS00153">
    <property type="entry name" value="ATPASE_GAMMA"/>
    <property type="match status" value="1"/>
</dbReference>
<evidence type="ECO:0000256" key="1">
    <source>
        <dbReference type="ARBA" id="ARBA00003456"/>
    </source>
</evidence>
<dbReference type="PRINTS" id="PR00126">
    <property type="entry name" value="ATPASEGAMMA"/>
</dbReference>
<dbReference type="GO" id="GO:0046933">
    <property type="term" value="F:proton-transporting ATP synthase activity, rotational mechanism"/>
    <property type="evidence" value="ECO:0007669"/>
    <property type="project" value="UniProtKB-UniRule"/>
</dbReference>
<dbReference type="PANTHER" id="PTHR11693">
    <property type="entry name" value="ATP SYNTHASE GAMMA CHAIN"/>
    <property type="match status" value="1"/>
</dbReference>
<evidence type="ECO:0000256" key="9">
    <source>
        <dbReference type="ARBA" id="ARBA00023310"/>
    </source>
</evidence>
<dbReference type="NCBIfam" id="TIGR01146">
    <property type="entry name" value="ATPsyn_F1gamma"/>
    <property type="match status" value="1"/>
</dbReference>
<keyword evidence="12" id="KW-1185">Reference proteome</keyword>
<dbReference type="GO" id="GO:0042777">
    <property type="term" value="P:proton motive force-driven plasma membrane ATP synthesis"/>
    <property type="evidence" value="ECO:0007669"/>
    <property type="project" value="UniProtKB-UniRule"/>
</dbReference>
<dbReference type="Pfam" id="PF00231">
    <property type="entry name" value="ATP-synt"/>
    <property type="match status" value="1"/>
</dbReference>
<evidence type="ECO:0000256" key="7">
    <source>
        <dbReference type="ARBA" id="ARBA00023136"/>
    </source>
</evidence>
<evidence type="ECO:0000256" key="10">
    <source>
        <dbReference type="HAMAP-Rule" id="MF_00815"/>
    </source>
</evidence>
<keyword evidence="8 10" id="KW-0139">CF(1)</keyword>
<name>A0A1D8GGM2_9FIRM</name>
<comment type="subunit">
    <text evidence="10">F-type ATPases have 2 components, CF(1) - the catalytic core - and CF(0) - the membrane proton channel. CF(1) has five subunits: alpha(3), beta(3), gamma(1), delta(1), epsilon(1). CF(0) has three main subunits: a, b and c.</text>
</comment>
<dbReference type="GO" id="GO:0045259">
    <property type="term" value="C:proton-transporting ATP synthase complex"/>
    <property type="evidence" value="ECO:0007669"/>
    <property type="project" value="UniProtKB-KW"/>
</dbReference>
<dbReference type="CDD" id="cd12151">
    <property type="entry name" value="F1-ATPase_gamma"/>
    <property type="match status" value="1"/>
</dbReference>
<evidence type="ECO:0000313" key="12">
    <source>
        <dbReference type="Proteomes" id="UP000095743"/>
    </source>
</evidence>
<dbReference type="OrthoDB" id="9812769at2"/>
<dbReference type="InterPro" id="IPR000131">
    <property type="entry name" value="ATP_synth_F1_gsu"/>
</dbReference>
<dbReference type="STRING" id="1424294.Gferi_11020"/>
<dbReference type="GO" id="GO:0005524">
    <property type="term" value="F:ATP binding"/>
    <property type="evidence" value="ECO:0007669"/>
    <property type="project" value="UniProtKB-UniRule"/>
</dbReference>
<dbReference type="FunFam" id="1.10.287.80:FF:000001">
    <property type="entry name" value="ATP synthase gamma chain"/>
    <property type="match status" value="1"/>
</dbReference>
<keyword evidence="7 10" id="KW-0472">Membrane</keyword>
<dbReference type="Proteomes" id="UP000095743">
    <property type="component" value="Chromosome"/>
</dbReference>
<organism evidence="11 12">
    <name type="scientific">Geosporobacter ferrireducens</name>
    <dbReference type="NCBI Taxonomy" id="1424294"/>
    <lineage>
        <taxon>Bacteria</taxon>
        <taxon>Bacillati</taxon>
        <taxon>Bacillota</taxon>
        <taxon>Clostridia</taxon>
        <taxon>Peptostreptococcales</taxon>
        <taxon>Thermotaleaceae</taxon>
        <taxon>Geosporobacter</taxon>
    </lineage>
</organism>
<dbReference type="Gene3D" id="3.40.1380.10">
    <property type="match status" value="1"/>
</dbReference>
<comment type="similarity">
    <text evidence="3 10">Belongs to the ATPase gamma chain family.</text>
</comment>
<keyword evidence="5 10" id="KW-0375">Hydrogen ion transport</keyword>
<dbReference type="AlphaFoldDB" id="A0A1D8GGM2"/>
<keyword evidence="10" id="KW-1003">Cell membrane</keyword>
<keyword evidence="6 10" id="KW-0406">Ion transport</keyword>
<comment type="subcellular location">
    <subcellularLocation>
        <location evidence="10">Cell membrane</location>
        <topology evidence="10">Peripheral membrane protein</topology>
    </subcellularLocation>
    <subcellularLocation>
        <location evidence="2">Membrane</location>
        <topology evidence="2">Peripheral membrane protein</topology>
    </subcellularLocation>
</comment>
<dbReference type="Gene3D" id="1.10.287.80">
    <property type="entry name" value="ATP synthase, gamma subunit, helix hairpin domain"/>
    <property type="match status" value="1"/>
</dbReference>
<dbReference type="PANTHER" id="PTHR11693:SF22">
    <property type="entry name" value="ATP SYNTHASE SUBUNIT GAMMA, MITOCHONDRIAL"/>
    <property type="match status" value="1"/>
</dbReference>
<dbReference type="HAMAP" id="MF_00815">
    <property type="entry name" value="ATP_synth_gamma_bact"/>
    <property type="match status" value="1"/>
</dbReference>
<evidence type="ECO:0000256" key="6">
    <source>
        <dbReference type="ARBA" id="ARBA00023065"/>
    </source>
</evidence>
<evidence type="ECO:0000256" key="3">
    <source>
        <dbReference type="ARBA" id="ARBA00007681"/>
    </source>
</evidence>
<evidence type="ECO:0000256" key="2">
    <source>
        <dbReference type="ARBA" id="ARBA00004170"/>
    </source>
</evidence>
<dbReference type="EMBL" id="CP017269">
    <property type="protein sequence ID" value="AOT70072.1"/>
    <property type="molecule type" value="Genomic_DNA"/>
</dbReference>
<reference evidence="11 12" key="1">
    <citation type="submission" date="2016-09" db="EMBL/GenBank/DDBJ databases">
        <title>Genomic analysis reveals versatility of anaerobic energy metabolism of Geosporobacter ferrireducens IRF9 of phylum Firmicutes.</title>
        <authorList>
            <person name="Kim S.-J."/>
        </authorList>
    </citation>
    <scope>NUCLEOTIDE SEQUENCE [LARGE SCALE GENOMIC DNA]</scope>
    <source>
        <strain evidence="11 12">IRF9</strain>
    </source>
</reference>
<protein>
    <recommendedName>
        <fullName evidence="10">ATP synthase gamma chain</fullName>
    </recommendedName>
    <alternativeName>
        <fullName evidence="10">ATP synthase F1 sector gamma subunit</fullName>
    </alternativeName>
    <alternativeName>
        <fullName evidence="10">F-ATPase gamma subunit</fullName>
    </alternativeName>
</protein>
<accession>A0A1D8GGM2</accession>
<evidence type="ECO:0000256" key="8">
    <source>
        <dbReference type="ARBA" id="ARBA00023196"/>
    </source>
</evidence>
<gene>
    <name evidence="10" type="primary">atpG</name>
    <name evidence="11" type="ORF">Gferi_11020</name>
</gene>
<evidence type="ECO:0000256" key="5">
    <source>
        <dbReference type="ARBA" id="ARBA00022781"/>
    </source>
</evidence>
<comment type="function">
    <text evidence="1 10">Produces ATP from ADP in the presence of a proton gradient across the membrane. The gamma chain is believed to be important in regulating ATPase activity and the flow of protons through the CF(0) complex.</text>
</comment>
<sequence length="287" mass="32237">MAGMGMRDVKRRIKSVNSTKQITKAMELVSSAKLRRARQRVEKTRPYFNTIKETVQDIFSSTGGIKHPFVSTREIKKTCYIVITGDRGLSGGYNANVIKTAVTHMAEKQAKSVIAIGTKGRDYFRSRKYDLDGEFLQISEDPSYGDAKRISSLVLQLYENKLIDEVYLVYTQFVSTISQKPEMIKLLPLSGEKKAKQEEKEFEYVSYEPSPEAVLDYLVPKYIESTIFGALVESSASEQGARRVAMENATDNAEEMIDDLTLLYNRARQAAITQEIAEIVGGAEALK</sequence>
<keyword evidence="4 10" id="KW-0813">Transport</keyword>
<evidence type="ECO:0000256" key="4">
    <source>
        <dbReference type="ARBA" id="ARBA00022448"/>
    </source>
</evidence>
<dbReference type="SUPFAM" id="SSF52943">
    <property type="entry name" value="ATP synthase (F1-ATPase), gamma subunit"/>
    <property type="match status" value="1"/>
</dbReference>
<dbReference type="InterPro" id="IPR035968">
    <property type="entry name" value="ATP_synth_F1_ATPase_gsu"/>
</dbReference>
<dbReference type="RefSeq" id="WP_069976404.1">
    <property type="nucleotide sequence ID" value="NZ_CP017269.1"/>
</dbReference>
<proteinExistence type="inferred from homology"/>
<dbReference type="GO" id="GO:0005886">
    <property type="term" value="C:plasma membrane"/>
    <property type="evidence" value="ECO:0007669"/>
    <property type="project" value="UniProtKB-SubCell"/>
</dbReference>
<dbReference type="InterPro" id="IPR023632">
    <property type="entry name" value="ATP_synth_F1_gsu_CS"/>
</dbReference>
<evidence type="ECO:0000313" key="11">
    <source>
        <dbReference type="EMBL" id="AOT70072.1"/>
    </source>
</evidence>
<keyword evidence="9 10" id="KW-0066">ATP synthesis</keyword>